<comment type="caution">
    <text evidence="1">The sequence shown here is derived from an EMBL/GenBank/DDBJ whole genome shotgun (WGS) entry which is preliminary data.</text>
</comment>
<organism evidence="1 2">
    <name type="scientific">Streptomyces humicola</name>
    <dbReference type="NCBI Taxonomy" id="2953240"/>
    <lineage>
        <taxon>Bacteria</taxon>
        <taxon>Bacillati</taxon>
        <taxon>Actinomycetota</taxon>
        <taxon>Actinomycetes</taxon>
        <taxon>Kitasatosporales</taxon>
        <taxon>Streptomycetaceae</taxon>
        <taxon>Streptomyces</taxon>
    </lineage>
</organism>
<evidence type="ECO:0000313" key="2">
    <source>
        <dbReference type="Proteomes" id="UP001057702"/>
    </source>
</evidence>
<dbReference type="Proteomes" id="UP001057702">
    <property type="component" value="Unassembled WGS sequence"/>
</dbReference>
<reference evidence="1" key="1">
    <citation type="submission" date="2022-06" db="EMBL/GenBank/DDBJ databases">
        <title>Draft genome sequence of Streptomyces sp. RB6PN25 isolated from peat swamp forest in Thailand.</title>
        <authorList>
            <person name="Duangmal K."/>
            <person name="Klaysubun C."/>
        </authorList>
    </citation>
    <scope>NUCLEOTIDE SEQUENCE</scope>
    <source>
        <strain evidence="1">RB6PN25</strain>
    </source>
</reference>
<dbReference type="SUPFAM" id="SSF69318">
    <property type="entry name" value="Integrin alpha N-terminal domain"/>
    <property type="match status" value="1"/>
</dbReference>
<sequence length="191" mass="19345">MQLSAGPDLPHARSRAGHWLATAAALAAAIGAGTFVPHSDASATATVTESSGDVTQGAPDPADARFPLHCGGVPVDVVSQASADLDGDGRLDTVAVVRCDSPTGTPPSGMYVLSPPATPASRPRITGTLLDPGKGLSVKGLEIDGRTVAATLLGYSSDSVPRCCPDLSRGFTWSWRDGRFLTLPDPGAGSV</sequence>
<proteinExistence type="predicted"/>
<keyword evidence="2" id="KW-1185">Reference proteome</keyword>
<name>A0ABT1PY91_9ACTN</name>
<dbReference type="RefSeq" id="WP_255921563.1">
    <property type="nucleotide sequence ID" value="NZ_JANFNG010000015.1"/>
</dbReference>
<dbReference type="InterPro" id="IPR028994">
    <property type="entry name" value="Integrin_alpha_N"/>
</dbReference>
<gene>
    <name evidence="1" type="ORF">NGB36_19075</name>
</gene>
<evidence type="ECO:0000313" key="1">
    <source>
        <dbReference type="EMBL" id="MCQ4082650.1"/>
    </source>
</evidence>
<dbReference type="EMBL" id="JANFNG010000015">
    <property type="protein sequence ID" value="MCQ4082650.1"/>
    <property type="molecule type" value="Genomic_DNA"/>
</dbReference>
<accession>A0ABT1PY91</accession>
<evidence type="ECO:0008006" key="3">
    <source>
        <dbReference type="Google" id="ProtNLM"/>
    </source>
</evidence>
<protein>
    <recommendedName>
        <fullName evidence="3">Secreted protein</fullName>
    </recommendedName>
</protein>